<evidence type="ECO:0000313" key="2">
    <source>
        <dbReference type="Proteomes" id="UP000630887"/>
    </source>
</evidence>
<proteinExistence type="predicted"/>
<evidence type="ECO:0008006" key="3">
    <source>
        <dbReference type="Google" id="ProtNLM"/>
    </source>
</evidence>
<organism evidence="1 2">
    <name type="scientific">Catellatospora coxensis</name>
    <dbReference type="NCBI Taxonomy" id="310354"/>
    <lineage>
        <taxon>Bacteria</taxon>
        <taxon>Bacillati</taxon>
        <taxon>Actinomycetota</taxon>
        <taxon>Actinomycetes</taxon>
        <taxon>Micromonosporales</taxon>
        <taxon>Micromonosporaceae</taxon>
        <taxon>Catellatospora</taxon>
    </lineage>
</organism>
<dbReference type="AlphaFoldDB" id="A0A8J3L268"/>
<evidence type="ECO:0000313" key="1">
    <source>
        <dbReference type="EMBL" id="GIG07236.1"/>
    </source>
</evidence>
<sequence>MTLSAAYARELLATLPAQVADPLTAAEFAGLEGRFGFVFNPDHRALLSAGLPVGGRWPDWRDGDPDQLAERLAAPIDGVLFDVQENGFWLPGWGERPSRTAFALSVARRALEQTPRLVPVYGHRYTPALPEADLPVFSVMQSDVIVYGDTLPAYLHHEFDLPAGGRPFAATTPKHIPFWSDLT</sequence>
<dbReference type="PANTHER" id="PTHR32011:SF2">
    <property type="entry name" value="OS08G0472400 PROTEIN"/>
    <property type="match status" value="1"/>
</dbReference>
<dbReference type="Proteomes" id="UP000630887">
    <property type="component" value="Unassembled WGS sequence"/>
</dbReference>
<protein>
    <recommendedName>
        <fullName evidence="3">SMI1/KNR4 family protein</fullName>
    </recommendedName>
</protein>
<dbReference type="PANTHER" id="PTHR32011">
    <property type="entry name" value="OS08G0472400 PROTEIN"/>
    <property type="match status" value="1"/>
</dbReference>
<comment type="caution">
    <text evidence="1">The sequence shown here is derived from an EMBL/GenBank/DDBJ whole genome shotgun (WGS) entry which is preliminary data.</text>
</comment>
<dbReference type="RefSeq" id="WP_203693587.1">
    <property type="nucleotide sequence ID" value="NZ_BAAALC010000008.1"/>
</dbReference>
<accession>A0A8J3L268</accession>
<reference evidence="1 2" key="1">
    <citation type="submission" date="2021-01" db="EMBL/GenBank/DDBJ databases">
        <title>Whole genome shotgun sequence of Catellatospora coxensis NBRC 107359.</title>
        <authorList>
            <person name="Komaki H."/>
            <person name="Tamura T."/>
        </authorList>
    </citation>
    <scope>NUCLEOTIDE SEQUENCE [LARGE SCALE GENOMIC DNA]</scope>
    <source>
        <strain evidence="1 2">NBRC 107359</strain>
    </source>
</reference>
<dbReference type="EMBL" id="BONI01000032">
    <property type="protein sequence ID" value="GIG07236.1"/>
    <property type="molecule type" value="Genomic_DNA"/>
</dbReference>
<gene>
    <name evidence="1" type="ORF">Cco03nite_39360</name>
</gene>
<keyword evidence="2" id="KW-1185">Reference proteome</keyword>
<name>A0A8J3L268_9ACTN</name>